<organism evidence="1">
    <name type="scientific">marine sediment metagenome</name>
    <dbReference type="NCBI Taxonomy" id="412755"/>
    <lineage>
        <taxon>unclassified sequences</taxon>
        <taxon>metagenomes</taxon>
        <taxon>ecological metagenomes</taxon>
    </lineage>
</organism>
<dbReference type="AlphaFoldDB" id="A0A0F9UMW3"/>
<comment type="caution">
    <text evidence="1">The sequence shown here is derived from an EMBL/GenBank/DDBJ whole genome shotgun (WGS) entry which is preliminary data.</text>
</comment>
<reference evidence="1" key="1">
    <citation type="journal article" date="2015" name="Nature">
        <title>Complex archaea that bridge the gap between prokaryotes and eukaryotes.</title>
        <authorList>
            <person name="Spang A."/>
            <person name="Saw J.H."/>
            <person name="Jorgensen S.L."/>
            <person name="Zaremba-Niedzwiedzka K."/>
            <person name="Martijn J."/>
            <person name="Lind A.E."/>
            <person name="van Eijk R."/>
            <person name="Schleper C."/>
            <person name="Guy L."/>
            <person name="Ettema T.J."/>
        </authorList>
    </citation>
    <scope>NUCLEOTIDE SEQUENCE</scope>
</reference>
<proteinExistence type="predicted"/>
<name>A0A0F9UMW3_9ZZZZ</name>
<accession>A0A0F9UMW3</accession>
<gene>
    <name evidence="1" type="ORF">LCGC14_0244290</name>
</gene>
<protein>
    <submittedName>
        <fullName evidence="1">Uncharacterized protein</fullName>
    </submittedName>
</protein>
<dbReference type="EMBL" id="LAZR01000125">
    <property type="protein sequence ID" value="KKN88822.1"/>
    <property type="molecule type" value="Genomic_DNA"/>
</dbReference>
<sequence length="61" mass="7075">MTEKEAAELDKLRAFYKAVARLTTNHDHIEINDDEGYAVVFPSKLGPELEKIDKEWWKNAV</sequence>
<evidence type="ECO:0000313" key="1">
    <source>
        <dbReference type="EMBL" id="KKN88822.1"/>
    </source>
</evidence>